<name>A0ACC3NW60_9PEZI</name>
<comment type="caution">
    <text evidence="1">The sequence shown here is derived from an EMBL/GenBank/DDBJ whole genome shotgun (WGS) entry which is preliminary data.</text>
</comment>
<proteinExistence type="predicted"/>
<organism evidence="1 2">
    <name type="scientific">Vermiconidia calcicola</name>
    <dbReference type="NCBI Taxonomy" id="1690605"/>
    <lineage>
        <taxon>Eukaryota</taxon>
        <taxon>Fungi</taxon>
        <taxon>Dikarya</taxon>
        <taxon>Ascomycota</taxon>
        <taxon>Pezizomycotina</taxon>
        <taxon>Dothideomycetes</taxon>
        <taxon>Dothideomycetidae</taxon>
        <taxon>Mycosphaerellales</taxon>
        <taxon>Extremaceae</taxon>
        <taxon>Vermiconidia</taxon>
    </lineage>
</organism>
<keyword evidence="2" id="KW-1185">Reference proteome</keyword>
<dbReference type="EMBL" id="JAUTXU010000009">
    <property type="protein sequence ID" value="KAK3723414.1"/>
    <property type="molecule type" value="Genomic_DNA"/>
</dbReference>
<dbReference type="Proteomes" id="UP001281147">
    <property type="component" value="Unassembled WGS sequence"/>
</dbReference>
<sequence>MATGETVDAEALGGARIHASATGLTDQIATDEFDALRKAREWISSLPSTPIPRALSAPLKPRYPTEDLLALLNPDIRKVFDMTEVLLRIVDDSRLSIYKPTHGANMVTAWATVQGHLVVIIASQVPVINPDEASKGTQFIRLCNQQNTPIIFLHNVTGFMVGTKAEHAAIIKCGAQLVSAVSCSQVPHISIILGASYGAGNYAMCGRSYAPRFLFSWPIGRCSVMGPEQLAGVMQSVQANSAKARGVVRSIEEVEKSTQKFHDEVSRDSESYRTSAALMDETLGTPEMSLGCVSTWSAAQALEEPLRIEHWPGCSNWYASCGYSISTFVVGNKVGNCQFHEDDRGGCATTLTSIY</sequence>
<accession>A0ACC3NW60</accession>
<protein>
    <submittedName>
        <fullName evidence="1">Uncharacterized protein</fullName>
    </submittedName>
</protein>
<gene>
    <name evidence="1" type="ORF">LTR37_001666</name>
</gene>
<evidence type="ECO:0000313" key="2">
    <source>
        <dbReference type="Proteomes" id="UP001281147"/>
    </source>
</evidence>
<evidence type="ECO:0000313" key="1">
    <source>
        <dbReference type="EMBL" id="KAK3723414.1"/>
    </source>
</evidence>
<reference evidence="1" key="1">
    <citation type="submission" date="2023-07" db="EMBL/GenBank/DDBJ databases">
        <title>Black Yeasts Isolated from many extreme environments.</title>
        <authorList>
            <person name="Coleine C."/>
            <person name="Stajich J.E."/>
            <person name="Selbmann L."/>
        </authorList>
    </citation>
    <scope>NUCLEOTIDE SEQUENCE</scope>
    <source>
        <strain evidence="1">CCFEE 5714</strain>
    </source>
</reference>